<dbReference type="SUPFAM" id="SSF50978">
    <property type="entry name" value="WD40 repeat-like"/>
    <property type="match status" value="1"/>
</dbReference>
<evidence type="ECO:0000313" key="9">
    <source>
        <dbReference type="Proteomes" id="UP000639403"/>
    </source>
</evidence>
<dbReference type="SMART" id="SM00320">
    <property type="entry name" value="WD40"/>
    <property type="match status" value="5"/>
</dbReference>
<dbReference type="InterPro" id="IPR036322">
    <property type="entry name" value="WD40_repeat_dom_sf"/>
</dbReference>
<feature type="region of interest" description="Disordered" evidence="7">
    <location>
        <begin position="195"/>
        <end position="216"/>
    </location>
</feature>
<keyword evidence="2 6" id="KW-0853">WD repeat</keyword>
<evidence type="ECO:0000256" key="5">
    <source>
        <dbReference type="ARBA" id="ARBA00038344"/>
    </source>
</evidence>
<organism evidence="8 9">
    <name type="scientific">Rhodonia placenta</name>
    <dbReference type="NCBI Taxonomy" id="104341"/>
    <lineage>
        <taxon>Eukaryota</taxon>
        <taxon>Fungi</taxon>
        <taxon>Dikarya</taxon>
        <taxon>Basidiomycota</taxon>
        <taxon>Agaricomycotina</taxon>
        <taxon>Agaricomycetes</taxon>
        <taxon>Polyporales</taxon>
        <taxon>Adustoporiaceae</taxon>
        <taxon>Rhodonia</taxon>
    </lineage>
</organism>
<evidence type="ECO:0000256" key="1">
    <source>
        <dbReference type="ARBA" id="ARBA00004906"/>
    </source>
</evidence>
<dbReference type="PANTHER" id="PTHR22852">
    <property type="entry name" value="LETHAL 2 DENTICLELESS PROTEIN RETINOIC ACID-REGULATED NUCLEAR MATRIX-ASSOCIATED PROTEIN"/>
    <property type="match status" value="1"/>
</dbReference>
<dbReference type="GO" id="GO:0030674">
    <property type="term" value="F:protein-macromolecule adaptor activity"/>
    <property type="evidence" value="ECO:0007669"/>
    <property type="project" value="TreeGrafter"/>
</dbReference>
<keyword evidence="3" id="KW-0677">Repeat</keyword>
<feature type="repeat" description="WD" evidence="6">
    <location>
        <begin position="82"/>
        <end position="112"/>
    </location>
</feature>
<dbReference type="Proteomes" id="UP000639403">
    <property type="component" value="Unassembled WGS sequence"/>
</dbReference>
<reference evidence="8" key="2">
    <citation type="journal article" name="Front. Microbiol.">
        <title>Degradative Capacity of Two Strains of Rhodonia placenta: From Phenotype to Genotype.</title>
        <authorList>
            <person name="Kolle M."/>
            <person name="Horta M.A.C."/>
            <person name="Nowrousian M."/>
            <person name="Ohm R.A."/>
            <person name="Benz J.P."/>
            <person name="Pilgard A."/>
        </authorList>
    </citation>
    <scope>NUCLEOTIDE SEQUENCE</scope>
    <source>
        <strain evidence="8">FPRL280</strain>
    </source>
</reference>
<dbReference type="InterPro" id="IPR015943">
    <property type="entry name" value="WD40/YVTN_repeat-like_dom_sf"/>
</dbReference>
<comment type="caution">
    <text evidence="8">The sequence shown here is derived from an EMBL/GenBank/DDBJ whole genome shotgun (WGS) entry which is preliminary data.</text>
</comment>
<evidence type="ECO:0000256" key="6">
    <source>
        <dbReference type="PROSITE-ProRule" id="PRU00221"/>
    </source>
</evidence>
<sequence length="456" mass="49225">MARYWQATWDVSAFVSSHKADVFKCHATNGGYMDSPYTCAYSHGAKRGGTPLLALATEQGAVHVVNTTKRRDWDYEPQRTIFSPHQNGVFAVRWSPSDTLLATASGDQSARISSLDASVSSENRTLHVLRGHGSTVKCIAWDPLKDGSVLATGGRDGGICVWDLRAGEGRSRRGSVLDGAPEPGAIAPIIVIPGAHGLDEKPTKPNGRKGKLTPAAPQRSITSLVYSDDSSPYLVSSGSYDGILRKWDLRMPMVSKKKSTKASKAPPKPVCSSGIDPTTVQGTRRARGITSLAPGHGPTAGLLFALGNDSRIHTYSLPSLEPLSGYATPPATEDAWAYSHVNMQTNSFYVHLALSPCGRWLANGNATDGRIYLFDVGSTASVGRAVEFGYDAQNMQAVELRGQAGETGALDWAHDMLATCADDTTVRIWRPDIDVYNRCMADRERMGWDWSWATKP</sequence>
<evidence type="ECO:0008006" key="10">
    <source>
        <dbReference type="Google" id="ProtNLM"/>
    </source>
</evidence>
<dbReference type="AlphaFoldDB" id="A0A8H7P4K5"/>
<comment type="pathway">
    <text evidence="1">Protein modification; protein ubiquitination.</text>
</comment>
<gene>
    <name evidence="8" type="ORF">IEO21_04149</name>
</gene>
<evidence type="ECO:0000256" key="7">
    <source>
        <dbReference type="SAM" id="MobiDB-lite"/>
    </source>
</evidence>
<dbReference type="Gene3D" id="2.130.10.10">
    <property type="entry name" value="YVTN repeat-like/Quinoprotein amine dehydrogenase"/>
    <property type="match status" value="2"/>
</dbReference>
<proteinExistence type="inferred from homology"/>
<dbReference type="GO" id="GO:0043161">
    <property type="term" value="P:proteasome-mediated ubiquitin-dependent protein catabolic process"/>
    <property type="evidence" value="ECO:0007669"/>
    <property type="project" value="TreeGrafter"/>
</dbReference>
<evidence type="ECO:0000256" key="3">
    <source>
        <dbReference type="ARBA" id="ARBA00022737"/>
    </source>
</evidence>
<evidence type="ECO:0000256" key="4">
    <source>
        <dbReference type="ARBA" id="ARBA00022786"/>
    </source>
</evidence>
<protein>
    <recommendedName>
        <fullName evidence="10">WD40 repeat-like protein</fullName>
    </recommendedName>
</protein>
<dbReference type="PROSITE" id="PS50294">
    <property type="entry name" value="WD_REPEATS_REGION"/>
    <property type="match status" value="1"/>
</dbReference>
<dbReference type="InterPro" id="IPR001680">
    <property type="entry name" value="WD40_rpt"/>
</dbReference>
<dbReference type="GO" id="GO:0005634">
    <property type="term" value="C:nucleus"/>
    <property type="evidence" value="ECO:0007669"/>
    <property type="project" value="TreeGrafter"/>
</dbReference>
<dbReference type="PROSITE" id="PS50082">
    <property type="entry name" value="WD_REPEATS_2"/>
    <property type="match status" value="2"/>
</dbReference>
<evidence type="ECO:0000256" key="2">
    <source>
        <dbReference type="ARBA" id="ARBA00022574"/>
    </source>
</evidence>
<dbReference type="PANTHER" id="PTHR22852:SF0">
    <property type="entry name" value="DENTICLELESS PROTEIN HOMOLOG"/>
    <property type="match status" value="1"/>
</dbReference>
<dbReference type="Pfam" id="PF00400">
    <property type="entry name" value="WD40"/>
    <property type="match status" value="4"/>
</dbReference>
<dbReference type="EMBL" id="JADOXO010000059">
    <property type="protein sequence ID" value="KAF9816284.1"/>
    <property type="molecule type" value="Genomic_DNA"/>
</dbReference>
<dbReference type="InterPro" id="IPR051865">
    <property type="entry name" value="WD-repeat_CDT2_adapter"/>
</dbReference>
<dbReference type="PROSITE" id="PS00678">
    <property type="entry name" value="WD_REPEATS_1"/>
    <property type="match status" value="1"/>
</dbReference>
<reference evidence="8" key="1">
    <citation type="submission" date="2020-11" db="EMBL/GenBank/DDBJ databases">
        <authorList>
            <person name="Koelle M."/>
            <person name="Horta M.A.C."/>
            <person name="Nowrousian M."/>
            <person name="Ohm R.A."/>
            <person name="Benz P."/>
            <person name="Pilgard A."/>
        </authorList>
    </citation>
    <scope>NUCLEOTIDE SEQUENCE</scope>
    <source>
        <strain evidence="8">FPRL280</strain>
    </source>
</reference>
<name>A0A8H7P4K5_9APHY</name>
<feature type="region of interest" description="Disordered" evidence="7">
    <location>
        <begin position="257"/>
        <end position="282"/>
    </location>
</feature>
<comment type="similarity">
    <text evidence="5">Belongs to the WD repeat cdt2 family.</text>
</comment>
<accession>A0A8H7P4K5</accession>
<feature type="repeat" description="WD" evidence="6">
    <location>
        <begin position="129"/>
        <end position="172"/>
    </location>
</feature>
<dbReference type="InterPro" id="IPR019775">
    <property type="entry name" value="WD40_repeat_CS"/>
</dbReference>
<keyword evidence="4" id="KW-0833">Ubl conjugation pathway</keyword>
<evidence type="ECO:0000313" key="8">
    <source>
        <dbReference type="EMBL" id="KAF9816284.1"/>
    </source>
</evidence>